<dbReference type="Proteomes" id="UP000503011">
    <property type="component" value="Chromosome"/>
</dbReference>
<dbReference type="EMBL" id="AP022871">
    <property type="protein sequence ID" value="BCB90628.1"/>
    <property type="molecule type" value="Genomic_DNA"/>
</dbReference>
<evidence type="ECO:0000313" key="2">
    <source>
        <dbReference type="EMBL" id="BCB90628.1"/>
    </source>
</evidence>
<reference evidence="2 3" key="2">
    <citation type="submission" date="2020-03" db="EMBL/GenBank/DDBJ databases">
        <authorList>
            <person name="Ichikawa N."/>
            <person name="Kimura A."/>
            <person name="Kitahashi Y."/>
            <person name="Uohara A."/>
        </authorList>
    </citation>
    <scope>NUCLEOTIDE SEQUENCE [LARGE SCALE GENOMIC DNA]</scope>
    <source>
        <strain evidence="2 3">NBRC 105367</strain>
    </source>
</reference>
<feature type="compositionally biased region" description="Basic and acidic residues" evidence="1">
    <location>
        <begin position="41"/>
        <end position="51"/>
    </location>
</feature>
<evidence type="ECO:0000256" key="1">
    <source>
        <dbReference type="SAM" id="MobiDB-lite"/>
    </source>
</evidence>
<organism evidence="2 3">
    <name type="scientific">Phytohabitans suffuscus</name>
    <dbReference type="NCBI Taxonomy" id="624315"/>
    <lineage>
        <taxon>Bacteria</taxon>
        <taxon>Bacillati</taxon>
        <taxon>Actinomycetota</taxon>
        <taxon>Actinomycetes</taxon>
        <taxon>Micromonosporales</taxon>
        <taxon>Micromonosporaceae</taxon>
    </lineage>
</organism>
<protein>
    <submittedName>
        <fullName evidence="2">Uncharacterized protein</fullName>
    </submittedName>
</protein>
<accession>A0A6F8YXF9</accession>
<sequence length="74" mass="7793">MRSAANGRALGRAKTSLRQRLRRIGNRDWSPGPAASAGRGTDAEGEREHLPTRGGPARARLHIPAAAAGVWRGG</sequence>
<name>A0A6F8YXF9_9ACTN</name>
<evidence type="ECO:0000313" key="3">
    <source>
        <dbReference type="Proteomes" id="UP000503011"/>
    </source>
</evidence>
<reference evidence="2 3" key="1">
    <citation type="submission" date="2020-03" db="EMBL/GenBank/DDBJ databases">
        <title>Whole genome shotgun sequence of Phytohabitans suffuscus NBRC 105367.</title>
        <authorList>
            <person name="Komaki H."/>
            <person name="Tamura T."/>
        </authorList>
    </citation>
    <scope>NUCLEOTIDE SEQUENCE [LARGE SCALE GENOMIC DNA]</scope>
    <source>
        <strain evidence="2 3">NBRC 105367</strain>
    </source>
</reference>
<feature type="region of interest" description="Disordered" evidence="1">
    <location>
        <begin position="1"/>
        <end position="61"/>
    </location>
</feature>
<dbReference type="KEGG" id="psuu:Psuf_079410"/>
<gene>
    <name evidence="2" type="ORF">Psuf_079410</name>
</gene>
<feature type="compositionally biased region" description="Basic residues" evidence="1">
    <location>
        <begin position="15"/>
        <end position="24"/>
    </location>
</feature>
<keyword evidence="3" id="KW-1185">Reference proteome</keyword>
<dbReference type="AlphaFoldDB" id="A0A6F8YXF9"/>
<proteinExistence type="predicted"/>